<organism evidence="2 3">
    <name type="scientific">Undibacterium griseum</name>
    <dbReference type="NCBI Taxonomy" id="2762295"/>
    <lineage>
        <taxon>Bacteria</taxon>
        <taxon>Pseudomonadati</taxon>
        <taxon>Pseudomonadota</taxon>
        <taxon>Betaproteobacteria</taxon>
        <taxon>Burkholderiales</taxon>
        <taxon>Oxalobacteraceae</taxon>
        <taxon>Undibacterium</taxon>
    </lineage>
</organism>
<keyword evidence="3" id="KW-1185">Reference proteome</keyword>
<dbReference type="InterPro" id="IPR000668">
    <property type="entry name" value="Peptidase_C1A_C"/>
</dbReference>
<sequence length="726" mass="78816">MPAARSLRLPARTPVRLDARADRLDIRDRGFTPAVLHLPPQYPDDAWFAGRLAAYVKAGMVLDQGSDGACTGFGLAAVINYLTWQRDAEHRQVSPRMIYHLAQFYDEWPGEDYSGSSCRGALKGWHKHGVCRRSLWPYTVRKDGSVPAFEAPHAGWAEDALQHTLGVYYRIEKSDITAMQAAIAQTGAIYVSATIHAGWNQVRNLKQSFTTLSQLPRIPAHSLHTGGHAFALTGYTEDGFVVQNSWGTDWGQQGFAVLDYDDWLSHGSDAWTVAIGVPARTGVPPADGNRQPAAHTAVAIDAGLPALPAYRYTPAARTMQRGQHALSPLTTDQAYNLSVVMDSGTRGIQRLVAFASAADSIAHVVQAAQDWHRTQGLRSRLQLAIYAMSGLAGEEQQAQQIAALAPWFLANQIYPVFLNWNNGMDTLPERLQQMAGTGTGAGAGIGTGTAAHLSAQEQAASDRRLEAGADAAGLKASWTQCRHQAQQATAADDPPRALHVLIRALQTLSDAASPANRPQLHLIGHSAGALLCGQLLNGLRDMPVASCSLLAPACNTEDASRYFGEAIRRGQLRPAQLHIDVLDAQREQQDAFSGTYHRSLLTLISNALEDRCQTPLIGLADSFFAADQEHRDNSCNRWNPACLPALKQWQQQFWGKNMPIAAVAGSHGSTVLTAAQQQRLHLVSRRTLRTLSGEQPVSHAALALDLDLLGTLLQRLRGRKALLARP</sequence>
<reference evidence="2 3" key="1">
    <citation type="submission" date="2020-08" db="EMBL/GenBank/DDBJ databases">
        <title>Novel species isolated from subtropical streams in China.</title>
        <authorList>
            <person name="Lu H."/>
        </authorList>
    </citation>
    <scope>NUCLEOTIDE SEQUENCE [LARGE SCALE GENOMIC DNA]</scope>
    <source>
        <strain evidence="2 3">FT31W</strain>
    </source>
</reference>
<name>A0ABR6YII5_9BURK</name>
<dbReference type="Gene3D" id="3.90.70.10">
    <property type="entry name" value="Cysteine proteinases"/>
    <property type="match status" value="1"/>
</dbReference>
<dbReference type="Gene3D" id="3.40.50.1820">
    <property type="entry name" value="alpha/beta hydrolase"/>
    <property type="match status" value="1"/>
</dbReference>
<evidence type="ECO:0000259" key="1">
    <source>
        <dbReference type="Pfam" id="PF00112"/>
    </source>
</evidence>
<evidence type="ECO:0000313" key="3">
    <source>
        <dbReference type="Proteomes" id="UP000613113"/>
    </source>
</evidence>
<proteinExistence type="predicted"/>
<dbReference type="InterPro" id="IPR029058">
    <property type="entry name" value="AB_hydrolase_fold"/>
</dbReference>
<dbReference type="CDD" id="cd02619">
    <property type="entry name" value="Peptidase_C1"/>
    <property type="match status" value="1"/>
</dbReference>
<feature type="domain" description="Peptidase C1A papain C-terminal" evidence="1">
    <location>
        <begin position="60"/>
        <end position="258"/>
    </location>
</feature>
<evidence type="ECO:0000313" key="2">
    <source>
        <dbReference type="EMBL" id="MBC3883669.1"/>
    </source>
</evidence>
<dbReference type="RefSeq" id="WP_186861348.1">
    <property type="nucleotide sequence ID" value="NZ_JACOGC010000001.1"/>
</dbReference>
<comment type="caution">
    <text evidence="2">The sequence shown here is derived from an EMBL/GenBank/DDBJ whole genome shotgun (WGS) entry which is preliminary data.</text>
</comment>
<dbReference type="InterPro" id="IPR038765">
    <property type="entry name" value="Papain-like_cys_pep_sf"/>
</dbReference>
<accession>A0ABR6YII5</accession>
<dbReference type="SUPFAM" id="SSF53474">
    <property type="entry name" value="alpha/beta-Hydrolases"/>
    <property type="match status" value="2"/>
</dbReference>
<protein>
    <submittedName>
        <fullName evidence="2">C1 family peptidase</fullName>
    </submittedName>
</protein>
<dbReference type="EMBL" id="JACOGC010000001">
    <property type="protein sequence ID" value="MBC3883669.1"/>
    <property type="molecule type" value="Genomic_DNA"/>
</dbReference>
<gene>
    <name evidence="2" type="ORF">H8K27_00850</name>
</gene>
<dbReference type="SUPFAM" id="SSF54001">
    <property type="entry name" value="Cysteine proteinases"/>
    <property type="match status" value="1"/>
</dbReference>
<dbReference type="Pfam" id="PF00112">
    <property type="entry name" value="Peptidase_C1"/>
    <property type="match status" value="1"/>
</dbReference>
<dbReference type="Proteomes" id="UP000613113">
    <property type="component" value="Unassembled WGS sequence"/>
</dbReference>